<evidence type="ECO:0000256" key="6">
    <source>
        <dbReference type="RuleBase" id="RU000406"/>
    </source>
</evidence>
<dbReference type="Gene3D" id="1.10.100.10">
    <property type="entry name" value="Insulin-like"/>
    <property type="match status" value="1"/>
</dbReference>
<proteinExistence type="inferred from homology"/>
<dbReference type="EMBL" id="GHBY01000520">
    <property type="protein sequence ID" value="MUP40697.1"/>
    <property type="molecule type" value="Transcribed_RNA"/>
</dbReference>
<evidence type="ECO:0000259" key="8">
    <source>
        <dbReference type="SMART" id="SM00078"/>
    </source>
</evidence>
<name>A0A646QDY2_9MYRI</name>
<dbReference type="GO" id="GO:0005576">
    <property type="term" value="C:extracellular region"/>
    <property type="evidence" value="ECO:0007669"/>
    <property type="project" value="UniProtKB-SubCell"/>
</dbReference>
<evidence type="ECO:0000256" key="4">
    <source>
        <dbReference type="ARBA" id="ARBA00022729"/>
    </source>
</evidence>
<feature type="domain" description="Insulin-like" evidence="8">
    <location>
        <begin position="48"/>
        <end position="130"/>
    </location>
</feature>
<dbReference type="SUPFAM" id="SSF56994">
    <property type="entry name" value="Insulin-like"/>
    <property type="match status" value="1"/>
</dbReference>
<dbReference type="GO" id="GO:0005179">
    <property type="term" value="F:hormone activity"/>
    <property type="evidence" value="ECO:0007669"/>
    <property type="project" value="InterPro"/>
</dbReference>
<feature type="chain" id="PRO_5025040413" evidence="7">
    <location>
        <begin position="26"/>
        <end position="138"/>
    </location>
</feature>
<comment type="subunit">
    <text evidence="2">Heterodimer of a B chain and an A chain linked by two disulfide bonds.</text>
</comment>
<dbReference type="InterPro" id="IPR036438">
    <property type="entry name" value="Insulin-like_sf"/>
</dbReference>
<protein>
    <submittedName>
        <fullName evidence="9">Bombyxin C-1</fullName>
    </submittedName>
</protein>
<dbReference type="InterPro" id="IPR016179">
    <property type="entry name" value="Insulin-like"/>
</dbReference>
<evidence type="ECO:0000313" key="9">
    <source>
        <dbReference type="EMBL" id="MUP40697.1"/>
    </source>
</evidence>
<evidence type="ECO:0000256" key="7">
    <source>
        <dbReference type="SAM" id="SignalP"/>
    </source>
</evidence>
<accession>A0A646QDY2</accession>
<comment type="similarity">
    <text evidence="1 6">Belongs to the insulin family.</text>
</comment>
<sequence length="138" mass="15653">MTSSQMYLTLLVAVFTMALLSFAASEEDDLDLQELLSPHEIAIRSGNRRYCGSRLSDALEAVCKGEYQKPTNLKRMSIGRYLGLRRNSDSDWSFSSPDFSDTIFTNRQLRGVVDECCKNPCSYRQLTSYCAVPRSEQQ</sequence>
<dbReference type="InterPro" id="IPR022352">
    <property type="entry name" value="Ins/IGF/rlx"/>
</dbReference>
<dbReference type="AlphaFoldDB" id="A0A646QDY2"/>
<dbReference type="SMART" id="SM00078">
    <property type="entry name" value="IlGF"/>
    <property type="match status" value="1"/>
</dbReference>
<dbReference type="PANTHER" id="PTHR13647">
    <property type="entry name" value="INSULIN-LIKE PEPTIDE 2-RELATED"/>
    <property type="match status" value="1"/>
</dbReference>
<evidence type="ECO:0000256" key="1">
    <source>
        <dbReference type="ARBA" id="ARBA00009034"/>
    </source>
</evidence>
<dbReference type="PRINTS" id="PR00276">
    <property type="entry name" value="INSULINFAMLY"/>
</dbReference>
<evidence type="ECO:0000256" key="3">
    <source>
        <dbReference type="ARBA" id="ARBA00022685"/>
    </source>
</evidence>
<keyword evidence="3" id="KW-0165">Cleavage on pair of basic residues</keyword>
<comment type="subcellular location">
    <subcellularLocation>
        <location evidence="6">Secreted</location>
    </subcellularLocation>
</comment>
<evidence type="ECO:0000256" key="2">
    <source>
        <dbReference type="ARBA" id="ARBA00011207"/>
    </source>
</evidence>
<reference evidence="9" key="1">
    <citation type="submission" date="2018-11" db="EMBL/GenBank/DDBJ databases">
        <title>Venom-gland transcriptomics and venom proteomics of the Florida green centipede (Hemiscolopendra marginata) reveal sex-based variation in a centipede venom.</title>
        <authorList>
            <person name="Nystrom G.S."/>
            <person name="Ward M.J."/>
            <person name="Ellsworth S.A."/>
            <person name="Rokyta D.R."/>
        </authorList>
    </citation>
    <scope>NUCLEOTIDE SEQUENCE</scope>
    <source>
        <tissue evidence="9">Venom gland</tissue>
    </source>
</reference>
<organism evidence="9">
    <name type="scientific">Hemiscolopendra marginata</name>
    <dbReference type="NCBI Taxonomy" id="943146"/>
    <lineage>
        <taxon>Eukaryota</taxon>
        <taxon>Metazoa</taxon>
        <taxon>Ecdysozoa</taxon>
        <taxon>Arthropoda</taxon>
        <taxon>Myriapoda</taxon>
        <taxon>Chilopoda</taxon>
        <taxon>Pleurostigmophora</taxon>
        <taxon>Scolopendromorpha</taxon>
        <taxon>Scolopendridae</taxon>
        <taxon>Hemiscolopendra</taxon>
    </lineage>
</organism>
<dbReference type="InterPro" id="IPR022353">
    <property type="entry name" value="Insulin_CS"/>
</dbReference>
<dbReference type="PROSITE" id="PS00262">
    <property type="entry name" value="INSULIN"/>
    <property type="match status" value="1"/>
</dbReference>
<dbReference type="PANTHER" id="PTHR13647:SF4">
    <property type="entry name" value="INSULIN-LIKE PEPTIDE 1-RELATED"/>
    <property type="match status" value="1"/>
</dbReference>
<keyword evidence="5" id="KW-1015">Disulfide bond</keyword>
<keyword evidence="6" id="KW-0964">Secreted</keyword>
<feature type="signal peptide" evidence="7">
    <location>
        <begin position="1"/>
        <end position="25"/>
    </location>
</feature>
<evidence type="ECO:0000256" key="5">
    <source>
        <dbReference type="ARBA" id="ARBA00023157"/>
    </source>
</evidence>
<dbReference type="Pfam" id="PF00049">
    <property type="entry name" value="Insulin"/>
    <property type="match status" value="1"/>
</dbReference>
<keyword evidence="4 7" id="KW-0732">Signal</keyword>